<dbReference type="Pfam" id="PF05635">
    <property type="entry name" value="23S_rRNA_IVP"/>
    <property type="match status" value="1"/>
</dbReference>
<sequence>MNSELDIKDRSFQFAVRVMKLCQFLEKQHGTPRTLANQLLRAGTSIGANIEEAQAGQSKADFTAKMSIARKEARETLYWLRLLGASEIVPTSQLQDLNKEADELVRILTAIVKTAQLGK</sequence>
<dbReference type="InterPro" id="IPR036583">
    <property type="entry name" value="23S_rRNA_IVS_sf"/>
</dbReference>
<comment type="caution">
    <text evidence="1">The sequence shown here is derived from an EMBL/GenBank/DDBJ whole genome shotgun (WGS) entry which is preliminary data.</text>
</comment>
<protein>
    <submittedName>
        <fullName evidence="1">Four helix bundle protein</fullName>
    </submittedName>
</protein>
<evidence type="ECO:0000313" key="2">
    <source>
        <dbReference type="Proteomes" id="UP001597389"/>
    </source>
</evidence>
<dbReference type="Proteomes" id="UP001597389">
    <property type="component" value="Unassembled WGS sequence"/>
</dbReference>
<evidence type="ECO:0000313" key="1">
    <source>
        <dbReference type="EMBL" id="MFD2157892.1"/>
    </source>
</evidence>
<gene>
    <name evidence="1" type="ORF">ACFSW8_03150</name>
</gene>
<dbReference type="RefSeq" id="WP_377091548.1">
    <property type="nucleotide sequence ID" value="NZ_JBHSJL010000014.1"/>
</dbReference>
<dbReference type="PIRSF" id="PIRSF035652">
    <property type="entry name" value="CHP02436"/>
    <property type="match status" value="1"/>
</dbReference>
<organism evidence="1 2">
    <name type="scientific">Rubritalea tangerina</name>
    <dbReference type="NCBI Taxonomy" id="430798"/>
    <lineage>
        <taxon>Bacteria</taxon>
        <taxon>Pseudomonadati</taxon>
        <taxon>Verrucomicrobiota</taxon>
        <taxon>Verrucomicrobiia</taxon>
        <taxon>Verrucomicrobiales</taxon>
        <taxon>Rubritaleaceae</taxon>
        <taxon>Rubritalea</taxon>
    </lineage>
</organism>
<dbReference type="SUPFAM" id="SSF158446">
    <property type="entry name" value="IVS-encoded protein-like"/>
    <property type="match status" value="1"/>
</dbReference>
<dbReference type="PANTHER" id="PTHR38471">
    <property type="entry name" value="FOUR HELIX BUNDLE PROTEIN"/>
    <property type="match status" value="1"/>
</dbReference>
<dbReference type="PANTHER" id="PTHR38471:SF2">
    <property type="entry name" value="FOUR HELIX BUNDLE PROTEIN"/>
    <property type="match status" value="1"/>
</dbReference>
<name>A0ABW4Z7U5_9BACT</name>
<accession>A0ABW4Z7U5</accession>
<dbReference type="EMBL" id="JBHUJB010000015">
    <property type="protein sequence ID" value="MFD2157892.1"/>
    <property type="molecule type" value="Genomic_DNA"/>
</dbReference>
<keyword evidence="2" id="KW-1185">Reference proteome</keyword>
<reference evidence="2" key="1">
    <citation type="journal article" date="2019" name="Int. J. Syst. Evol. Microbiol.">
        <title>The Global Catalogue of Microorganisms (GCM) 10K type strain sequencing project: providing services to taxonomists for standard genome sequencing and annotation.</title>
        <authorList>
            <consortium name="The Broad Institute Genomics Platform"/>
            <consortium name="The Broad Institute Genome Sequencing Center for Infectious Disease"/>
            <person name="Wu L."/>
            <person name="Ma J."/>
        </authorList>
    </citation>
    <scope>NUCLEOTIDE SEQUENCE [LARGE SCALE GENOMIC DNA]</scope>
    <source>
        <strain evidence="2">CCUG 57942</strain>
    </source>
</reference>
<dbReference type="Gene3D" id="1.20.1440.60">
    <property type="entry name" value="23S rRNA-intervening sequence"/>
    <property type="match status" value="1"/>
</dbReference>
<dbReference type="InterPro" id="IPR012657">
    <property type="entry name" value="23S_rRNA-intervening_sequence"/>
</dbReference>
<proteinExistence type="predicted"/>
<dbReference type="NCBIfam" id="TIGR02436">
    <property type="entry name" value="four helix bundle protein"/>
    <property type="match status" value="1"/>
</dbReference>